<organism evidence="2 3">
    <name type="scientific">Pollutimonas harenae</name>
    <dbReference type="NCBI Taxonomy" id="657015"/>
    <lineage>
        <taxon>Bacteria</taxon>
        <taxon>Pseudomonadati</taxon>
        <taxon>Pseudomonadota</taxon>
        <taxon>Betaproteobacteria</taxon>
        <taxon>Burkholderiales</taxon>
        <taxon>Alcaligenaceae</taxon>
        <taxon>Pollutimonas</taxon>
    </lineage>
</organism>
<protein>
    <submittedName>
        <fullName evidence="2">Nuclear transport factor 2 family protein</fullName>
    </submittedName>
</protein>
<dbReference type="InterPro" id="IPR037401">
    <property type="entry name" value="SnoaL-like"/>
</dbReference>
<dbReference type="InterPro" id="IPR032710">
    <property type="entry name" value="NTF2-like_dom_sf"/>
</dbReference>
<dbReference type="AlphaFoldDB" id="A0A853GZF5"/>
<accession>A0A853GZF5</accession>
<feature type="domain" description="SnoaL-like" evidence="1">
    <location>
        <begin position="10"/>
        <end position="58"/>
    </location>
</feature>
<keyword evidence="3" id="KW-1185">Reference proteome</keyword>
<gene>
    <name evidence="2" type="ORF">H0A62_07700</name>
</gene>
<dbReference type="Proteomes" id="UP000554144">
    <property type="component" value="Unassembled WGS sequence"/>
</dbReference>
<dbReference type="Pfam" id="PF12680">
    <property type="entry name" value="SnoaL_2"/>
    <property type="match status" value="1"/>
</dbReference>
<name>A0A853GZF5_9BURK</name>
<reference evidence="2 3" key="1">
    <citation type="submission" date="2020-07" db="EMBL/GenBank/DDBJ databases">
        <title>Taxonomic revisions and descriptions of new bacterial species based on genomic comparisons in the high-G+C-content subgroup of the family Alcaligenaceae.</title>
        <authorList>
            <person name="Szabo A."/>
            <person name="Felfoldi T."/>
        </authorList>
    </citation>
    <scope>NUCLEOTIDE SEQUENCE [LARGE SCALE GENOMIC DNA]</scope>
    <source>
        <strain evidence="2 3">DSM 25667</strain>
    </source>
</reference>
<comment type="caution">
    <text evidence="2">The sequence shown here is derived from an EMBL/GenBank/DDBJ whole genome shotgun (WGS) entry which is preliminary data.</text>
</comment>
<dbReference type="OrthoDB" id="1353852at2"/>
<dbReference type="Gene3D" id="3.10.450.50">
    <property type="match status" value="1"/>
</dbReference>
<evidence type="ECO:0000259" key="1">
    <source>
        <dbReference type="Pfam" id="PF12680"/>
    </source>
</evidence>
<proteinExistence type="predicted"/>
<dbReference type="EMBL" id="JACCEV010000002">
    <property type="protein sequence ID" value="NYT85482.1"/>
    <property type="molecule type" value="Genomic_DNA"/>
</dbReference>
<dbReference type="SUPFAM" id="SSF54427">
    <property type="entry name" value="NTF2-like"/>
    <property type="match status" value="1"/>
</dbReference>
<evidence type="ECO:0000313" key="3">
    <source>
        <dbReference type="Proteomes" id="UP000554144"/>
    </source>
</evidence>
<evidence type="ECO:0000313" key="2">
    <source>
        <dbReference type="EMBL" id="NYT85482.1"/>
    </source>
</evidence>
<sequence length="94" mass="10162">MSKSDIEVIKGMYECFNARDIGGVLAAVADDVAWANGMDGGHVHGHEAVRDYWTRQRAVVSPPVEPIAFRARPTLTPAIHSSPHRYAQPPAGLA</sequence>